<dbReference type="Gene3D" id="3.10.580.10">
    <property type="entry name" value="CBS-domain"/>
    <property type="match status" value="1"/>
</dbReference>
<evidence type="ECO:0000313" key="14">
    <source>
        <dbReference type="EMBL" id="MCM2677569.1"/>
    </source>
</evidence>
<dbReference type="InterPro" id="IPR044751">
    <property type="entry name" value="Ion_transp-like_CBS"/>
</dbReference>
<dbReference type="Proteomes" id="UP001203665">
    <property type="component" value="Unassembled WGS sequence"/>
</dbReference>
<feature type="domain" description="CNNM transmembrane" evidence="13">
    <location>
        <begin position="1"/>
        <end position="204"/>
    </location>
</feature>
<evidence type="ECO:0000256" key="5">
    <source>
        <dbReference type="ARBA" id="ARBA00022737"/>
    </source>
</evidence>
<dbReference type="PROSITE" id="PS51846">
    <property type="entry name" value="CNNM"/>
    <property type="match status" value="1"/>
</dbReference>
<dbReference type="PANTHER" id="PTHR43099:SF2">
    <property type="entry name" value="UPF0053 PROTEIN YRKA"/>
    <property type="match status" value="1"/>
</dbReference>
<comment type="subcellular location">
    <subcellularLocation>
        <location evidence="1">Cell membrane</location>
        <topology evidence="1">Multi-pass membrane protein</topology>
    </subcellularLocation>
</comment>
<organism evidence="14 15">
    <name type="scientific">Alkalicoccobacillus plakortidis</name>
    <dbReference type="NCBI Taxonomy" id="444060"/>
    <lineage>
        <taxon>Bacteria</taxon>
        <taxon>Bacillati</taxon>
        <taxon>Bacillota</taxon>
        <taxon>Bacilli</taxon>
        <taxon>Bacillales</taxon>
        <taxon>Bacillaceae</taxon>
        <taxon>Alkalicoccobacillus</taxon>
    </lineage>
</organism>
<dbReference type="Gene3D" id="3.30.465.10">
    <property type="match status" value="1"/>
</dbReference>
<evidence type="ECO:0000256" key="1">
    <source>
        <dbReference type="ARBA" id="ARBA00004651"/>
    </source>
</evidence>
<keyword evidence="8 10" id="KW-0472">Membrane</keyword>
<comment type="similarity">
    <text evidence="2">Belongs to the UPF0053 family.</text>
</comment>
<keyword evidence="3" id="KW-1003">Cell membrane</keyword>
<keyword evidence="15" id="KW-1185">Reference proteome</keyword>
<evidence type="ECO:0000256" key="4">
    <source>
        <dbReference type="ARBA" id="ARBA00022692"/>
    </source>
</evidence>
<dbReference type="Pfam" id="PF01595">
    <property type="entry name" value="CNNM"/>
    <property type="match status" value="1"/>
</dbReference>
<evidence type="ECO:0000256" key="11">
    <source>
        <dbReference type="SAM" id="Phobius"/>
    </source>
</evidence>
<evidence type="ECO:0000256" key="6">
    <source>
        <dbReference type="ARBA" id="ARBA00022989"/>
    </source>
</evidence>
<proteinExistence type="inferred from homology"/>
<dbReference type="PROSITE" id="PS51371">
    <property type="entry name" value="CBS"/>
    <property type="match status" value="2"/>
</dbReference>
<dbReference type="InterPro" id="IPR036318">
    <property type="entry name" value="FAD-bd_PCMH-like_sf"/>
</dbReference>
<sequence length="442" mass="50289">MEIGTIINLLGVAMLIALTAFFVASEFAIVKIRSTQLEPHIEGGSKRALAAKKVVSNLDEYLSACQLGITITALGIGRLAEPTFERMLHPIIGELGVNEAIVTTVSIIISFSIATFLHVVVGELAPKTLAIQKAEQVTLWISQPLILFYRLLYPFIWVLNGSARILTRSFGLRPMSEHEVTHSEEELRLILSDSYKSGEINQSEFNYVSKIFDFDERVAKEIMVPRPEMVTISIDDPMEDIIKLIRTEKYTRYPVVNGDKDHILGIINVRELLSNLVDDHNNELLIDDYIRPVISVIESVPIKDVLILMQKNQNHMAILFDEYGGTAGLLTMEDIIEEIVGEINDEFDEEEEPDVTQLDDDYYRISGQTMITEVNELLQLHIEEEDADTIGGWMMTQKYDIKEEEELFFGRYAFKINEFEGHQIKTIDVYLKPLDEENIDDE</sequence>
<evidence type="ECO:0000256" key="9">
    <source>
        <dbReference type="PROSITE-ProRule" id="PRU00703"/>
    </source>
</evidence>
<keyword evidence="7 9" id="KW-0129">CBS domain</keyword>
<dbReference type="InterPro" id="IPR016169">
    <property type="entry name" value="FAD-bd_PCMH_sub2"/>
</dbReference>
<evidence type="ECO:0000259" key="12">
    <source>
        <dbReference type="PROSITE" id="PS51371"/>
    </source>
</evidence>
<evidence type="ECO:0000256" key="8">
    <source>
        <dbReference type="ARBA" id="ARBA00023136"/>
    </source>
</evidence>
<dbReference type="SMART" id="SM01091">
    <property type="entry name" value="CorC_HlyC"/>
    <property type="match status" value="1"/>
</dbReference>
<dbReference type="Pfam" id="PF00571">
    <property type="entry name" value="CBS"/>
    <property type="match status" value="2"/>
</dbReference>
<protein>
    <submittedName>
        <fullName evidence="14">Hemolysin family protein</fullName>
    </submittedName>
</protein>
<dbReference type="SUPFAM" id="SSF56176">
    <property type="entry name" value="FAD-binding/transporter-associated domain-like"/>
    <property type="match status" value="1"/>
</dbReference>
<dbReference type="InterPro" id="IPR046342">
    <property type="entry name" value="CBS_dom_sf"/>
</dbReference>
<dbReference type="CDD" id="cd04590">
    <property type="entry name" value="CBS_pair_CorC_HlyC_assoc"/>
    <property type="match status" value="1"/>
</dbReference>
<name>A0ABT0XNV2_9BACI</name>
<dbReference type="InterPro" id="IPR002550">
    <property type="entry name" value="CNNM"/>
</dbReference>
<feature type="transmembrane region" description="Helical" evidence="11">
    <location>
        <begin position="6"/>
        <end position="30"/>
    </location>
</feature>
<dbReference type="InterPro" id="IPR000644">
    <property type="entry name" value="CBS_dom"/>
</dbReference>
<dbReference type="RefSeq" id="WP_251611369.1">
    <property type="nucleotide sequence ID" value="NZ_JAMQJY010000004.1"/>
</dbReference>
<feature type="domain" description="CBS" evidence="12">
    <location>
        <begin position="289"/>
        <end position="346"/>
    </location>
</feature>
<keyword evidence="4 10" id="KW-0812">Transmembrane</keyword>
<reference evidence="14" key="1">
    <citation type="submission" date="2022-06" db="EMBL/GenBank/DDBJ databases">
        <title>Alkalicoccobacillus porphyridii sp. nov., isolated from a marine red alga, Porphyridium purpureum and reclassification of Shouchella plakortidis and Shouchella gibsonii as Alkalicoccobacillus plakortidis comb. nov. and Alkalicoccobacillus gibsonii comb. nov.</title>
        <authorList>
            <person name="Kim K.H."/>
            <person name="Lee J.K."/>
            <person name="Han D.M."/>
            <person name="Baek J.H."/>
            <person name="Jeon C.O."/>
        </authorList>
    </citation>
    <scope>NUCLEOTIDE SEQUENCE</scope>
    <source>
        <strain evidence="14">DSM 19153</strain>
    </source>
</reference>
<evidence type="ECO:0000256" key="3">
    <source>
        <dbReference type="ARBA" id="ARBA00022475"/>
    </source>
</evidence>
<feature type="transmembrane region" description="Helical" evidence="11">
    <location>
        <begin position="100"/>
        <end position="125"/>
    </location>
</feature>
<evidence type="ECO:0000313" key="15">
    <source>
        <dbReference type="Proteomes" id="UP001203665"/>
    </source>
</evidence>
<accession>A0ABT0XNV2</accession>
<evidence type="ECO:0000256" key="7">
    <source>
        <dbReference type="ARBA" id="ARBA00023122"/>
    </source>
</evidence>
<evidence type="ECO:0000256" key="2">
    <source>
        <dbReference type="ARBA" id="ARBA00006337"/>
    </source>
</evidence>
<gene>
    <name evidence="14" type="ORF">NDM98_20385</name>
</gene>
<keyword evidence="6 10" id="KW-1133">Transmembrane helix</keyword>
<dbReference type="PANTHER" id="PTHR43099">
    <property type="entry name" value="UPF0053 PROTEIN YRKA"/>
    <property type="match status" value="1"/>
</dbReference>
<dbReference type="SMART" id="SM00116">
    <property type="entry name" value="CBS"/>
    <property type="match status" value="2"/>
</dbReference>
<dbReference type="SUPFAM" id="SSF54631">
    <property type="entry name" value="CBS-domain pair"/>
    <property type="match status" value="1"/>
</dbReference>
<evidence type="ECO:0000259" key="13">
    <source>
        <dbReference type="PROSITE" id="PS51846"/>
    </source>
</evidence>
<dbReference type="InterPro" id="IPR051676">
    <property type="entry name" value="UPF0053_domain"/>
</dbReference>
<dbReference type="EMBL" id="JAMQJY010000004">
    <property type="protein sequence ID" value="MCM2677569.1"/>
    <property type="molecule type" value="Genomic_DNA"/>
</dbReference>
<comment type="caution">
    <text evidence="14">The sequence shown here is derived from an EMBL/GenBank/DDBJ whole genome shotgun (WGS) entry which is preliminary data.</text>
</comment>
<evidence type="ECO:0000256" key="10">
    <source>
        <dbReference type="PROSITE-ProRule" id="PRU01193"/>
    </source>
</evidence>
<keyword evidence="5" id="KW-0677">Repeat</keyword>
<dbReference type="InterPro" id="IPR005170">
    <property type="entry name" value="Transptr-assoc_dom"/>
</dbReference>
<feature type="domain" description="CBS" evidence="12">
    <location>
        <begin position="223"/>
        <end position="284"/>
    </location>
</feature>
<dbReference type="Pfam" id="PF03471">
    <property type="entry name" value="CorC_HlyC"/>
    <property type="match status" value="1"/>
</dbReference>
<feature type="transmembrane region" description="Helical" evidence="11">
    <location>
        <begin position="137"/>
        <end position="159"/>
    </location>
</feature>